<gene>
    <name evidence="2" type="ORF">D7Z26_24590</name>
</gene>
<accession>A0A494X7K1</accession>
<proteinExistence type="predicted"/>
<comment type="caution">
    <text evidence="2">The sequence shown here is derived from an EMBL/GenBank/DDBJ whole genome shotgun (WGS) entry which is preliminary data.</text>
</comment>
<dbReference type="EMBL" id="RBZM01000013">
    <property type="protein sequence ID" value="RKP46262.1"/>
    <property type="molecule type" value="Genomic_DNA"/>
</dbReference>
<evidence type="ECO:0000313" key="3">
    <source>
        <dbReference type="Proteomes" id="UP000282076"/>
    </source>
</evidence>
<dbReference type="Proteomes" id="UP000282076">
    <property type="component" value="Unassembled WGS sequence"/>
</dbReference>
<evidence type="ECO:0000313" key="2">
    <source>
        <dbReference type="EMBL" id="RKP46262.1"/>
    </source>
</evidence>
<feature type="domain" description="SLH" evidence="1">
    <location>
        <begin position="69"/>
        <end position="132"/>
    </location>
</feature>
<reference evidence="2 3" key="1">
    <citation type="submission" date="2018-10" db="EMBL/GenBank/DDBJ databases">
        <title>Cohnella sp. M2MS4P-1, whole genome shotgun sequence.</title>
        <authorList>
            <person name="Tuo L."/>
        </authorList>
    </citation>
    <scope>NUCLEOTIDE SEQUENCE [LARGE SCALE GENOMIC DNA]</scope>
    <source>
        <strain evidence="2 3">M2MS4P-1</strain>
    </source>
</reference>
<protein>
    <submittedName>
        <fullName evidence="2">S-layer homology domain-containing protein</fullName>
    </submittedName>
</protein>
<keyword evidence="3" id="KW-1185">Reference proteome</keyword>
<sequence>MFFYLSFGGANSHRNQYLFGQSQAQTQSLVPISCRRLSERQLEILNYNFQDQVSFFKGAFSFDFNNGDSHSVVLSDVGGHWAGEAIGKLASAGVLAGYGDGTFKPNKTISREEMVIILSRIVKRKHDSGTVPIDHRQSAWI</sequence>
<dbReference type="PANTHER" id="PTHR43308">
    <property type="entry name" value="OUTER MEMBRANE PROTEIN ALPHA-RELATED"/>
    <property type="match status" value="1"/>
</dbReference>
<dbReference type="PROSITE" id="PS51272">
    <property type="entry name" value="SLH"/>
    <property type="match status" value="1"/>
</dbReference>
<dbReference type="InterPro" id="IPR051465">
    <property type="entry name" value="Cell_Envelope_Struct_Comp"/>
</dbReference>
<organism evidence="2 3">
    <name type="scientific">Cohnella endophytica</name>
    <dbReference type="NCBI Taxonomy" id="2419778"/>
    <lineage>
        <taxon>Bacteria</taxon>
        <taxon>Bacillati</taxon>
        <taxon>Bacillota</taxon>
        <taxon>Bacilli</taxon>
        <taxon>Bacillales</taxon>
        <taxon>Paenibacillaceae</taxon>
        <taxon>Cohnella</taxon>
    </lineage>
</organism>
<dbReference type="Pfam" id="PF00395">
    <property type="entry name" value="SLH"/>
    <property type="match status" value="1"/>
</dbReference>
<dbReference type="AlphaFoldDB" id="A0A494X7K1"/>
<dbReference type="OrthoDB" id="5845122at2"/>
<name>A0A494X7K1_9BACL</name>
<dbReference type="InterPro" id="IPR001119">
    <property type="entry name" value="SLH_dom"/>
</dbReference>
<evidence type="ECO:0000259" key="1">
    <source>
        <dbReference type="PROSITE" id="PS51272"/>
    </source>
</evidence>